<feature type="transmembrane region" description="Helical" evidence="8">
    <location>
        <begin position="29"/>
        <end position="48"/>
    </location>
</feature>
<keyword evidence="10" id="KW-1185">Reference proteome</keyword>
<feature type="transmembrane region" description="Helical" evidence="8">
    <location>
        <begin position="437"/>
        <end position="454"/>
    </location>
</feature>
<dbReference type="GO" id="GO:0016020">
    <property type="term" value="C:membrane"/>
    <property type="evidence" value="ECO:0007669"/>
    <property type="project" value="UniProtKB-SubCell"/>
</dbReference>
<sequence length="586" mass="65141">MMPPDIQTSVEARRYYDALHAELIKTGKYHAFTLPWSTIGMVAVPVYLMFDHRHSRLRRALRIPFFLLVATHSIWVLLTNRARDAAMAYLTGLIPIFLLLWSATFLLYSDGQRDFKRLQYRNSVAFGRFHTDGKRTAKAADGYADGPVTRKDNGHANGDGKGSANAKSNGSAHGHADRPSNDTVRNVTSTTLTYDNPRRAETGPVYWQGYPTSSFLERLDWVVDLFTNFRGINWNFQIPDLPPRPSWVEADLAGKVSGTPEFYEHLTPTPDVLVSRTGVQAFTSSRKTVWYSAAKLFFGFVIILDILKLAVIHDRYFWGFVDPVPPAPAYLPSLIADSPFLLKWYRLLLGCGAIWAGISSIMVVGPLVYVGLLGPERVGIRGEPWANPPDAFGSLANVLDKGLAGYWAGFWHQIFRRTFEAPATKLMNALGIKPRSNAGLLAASACAFGVSALLHMSGSFTELGDTRPLSGPGLFFVLQPLGIFAQIFFVRALRASGLAKLVPRWLGRLGNFTWMMYFLYYTAPLLVEDFARGGVLLFEPLPFSPTRALGLAPAKEEAIVGRFPFLLDGVAFWHQGPTWWQTGLAL</sequence>
<gene>
    <name evidence="11" type="ORF">K489DRAFT_380332</name>
</gene>
<evidence type="ECO:0000313" key="11">
    <source>
        <dbReference type="RefSeq" id="XP_033459975.1"/>
    </source>
</evidence>
<dbReference type="Proteomes" id="UP000504637">
    <property type="component" value="Unplaced"/>
</dbReference>
<keyword evidence="6 8" id="KW-0472">Membrane</keyword>
<evidence type="ECO:0000313" key="10">
    <source>
        <dbReference type="Proteomes" id="UP000504637"/>
    </source>
</evidence>
<dbReference type="PANTHER" id="PTHR31595:SF67">
    <property type="entry name" value="WAX SYNTHASE DOMAIN-CONTAINING PROTEIN"/>
    <property type="match status" value="1"/>
</dbReference>
<feature type="transmembrane region" description="Helical" evidence="8">
    <location>
        <begin position="60"/>
        <end position="80"/>
    </location>
</feature>
<keyword evidence="5 8" id="KW-1133">Transmembrane helix</keyword>
<evidence type="ECO:0000256" key="1">
    <source>
        <dbReference type="ARBA" id="ARBA00004141"/>
    </source>
</evidence>
<evidence type="ECO:0000256" key="7">
    <source>
        <dbReference type="SAM" id="MobiDB-lite"/>
    </source>
</evidence>
<feature type="transmembrane region" description="Helical" evidence="8">
    <location>
        <begin position="474"/>
        <end position="493"/>
    </location>
</feature>
<protein>
    <recommendedName>
        <fullName evidence="9">Wax synthase domain-containing protein</fullName>
    </recommendedName>
</protein>
<feature type="region of interest" description="Disordered" evidence="7">
    <location>
        <begin position="138"/>
        <end position="198"/>
    </location>
</feature>
<dbReference type="Pfam" id="PF13813">
    <property type="entry name" value="MBOAT_2"/>
    <property type="match status" value="1"/>
</dbReference>
<feature type="transmembrane region" description="Helical" evidence="8">
    <location>
        <begin position="505"/>
        <end position="523"/>
    </location>
</feature>
<feature type="domain" description="Wax synthase" evidence="9">
    <location>
        <begin position="389"/>
        <end position="477"/>
    </location>
</feature>
<dbReference type="InterPro" id="IPR044851">
    <property type="entry name" value="Wax_synthase"/>
</dbReference>
<feature type="compositionally biased region" description="Polar residues" evidence="7">
    <location>
        <begin position="181"/>
        <end position="194"/>
    </location>
</feature>
<reference evidence="11" key="1">
    <citation type="submission" date="2020-01" db="EMBL/GenBank/DDBJ databases">
        <authorList>
            <consortium name="DOE Joint Genome Institute"/>
            <person name="Haridas S."/>
            <person name="Albert R."/>
            <person name="Binder M."/>
            <person name="Bloem J."/>
            <person name="Labutti K."/>
            <person name="Salamov A."/>
            <person name="Andreopoulos B."/>
            <person name="Baker S.E."/>
            <person name="Barry K."/>
            <person name="Bills G."/>
            <person name="Bluhm B.H."/>
            <person name="Cannon C."/>
            <person name="Castanera R."/>
            <person name="Culley D.E."/>
            <person name="Daum C."/>
            <person name="Ezra D."/>
            <person name="Gonzalez J.B."/>
            <person name="Henrissat B."/>
            <person name="Kuo A."/>
            <person name="Liang C."/>
            <person name="Lipzen A."/>
            <person name="Lutzoni F."/>
            <person name="Magnuson J."/>
            <person name="Mondo S."/>
            <person name="Nolan M."/>
            <person name="Ohm R."/>
            <person name="Pangilinan J."/>
            <person name="Park H.-J."/>
            <person name="Ramirez L."/>
            <person name="Alfaro M."/>
            <person name="Sun H."/>
            <person name="Tritt A."/>
            <person name="Yoshinaga Y."/>
            <person name="Zwiers L.-H."/>
            <person name="Turgeon B.G."/>
            <person name="Goodwin S.B."/>
            <person name="Spatafora J.W."/>
            <person name="Crous P.W."/>
            <person name="Grigoriev I.V."/>
        </authorList>
    </citation>
    <scope>NUCLEOTIDE SEQUENCE</scope>
    <source>
        <strain evidence="11">CBS 342.82</strain>
    </source>
</reference>
<evidence type="ECO:0000256" key="6">
    <source>
        <dbReference type="ARBA" id="ARBA00023136"/>
    </source>
</evidence>
<reference evidence="11" key="3">
    <citation type="submission" date="2025-08" db="UniProtKB">
        <authorList>
            <consortium name="RefSeq"/>
        </authorList>
    </citation>
    <scope>IDENTIFICATION</scope>
    <source>
        <strain evidence="11">CBS 342.82</strain>
    </source>
</reference>
<dbReference type="InterPro" id="IPR032805">
    <property type="entry name" value="Wax_synthase_dom"/>
</dbReference>
<keyword evidence="3" id="KW-0808">Transferase</keyword>
<proteinExistence type="inferred from homology"/>
<reference evidence="11" key="2">
    <citation type="submission" date="2020-04" db="EMBL/GenBank/DDBJ databases">
        <authorList>
            <consortium name="NCBI Genome Project"/>
        </authorList>
    </citation>
    <scope>NUCLEOTIDE SEQUENCE</scope>
    <source>
        <strain evidence="11">CBS 342.82</strain>
    </source>
</reference>
<evidence type="ECO:0000256" key="3">
    <source>
        <dbReference type="ARBA" id="ARBA00022679"/>
    </source>
</evidence>
<dbReference type="PANTHER" id="PTHR31595">
    <property type="entry name" value="LONG-CHAIN-ALCOHOL O-FATTY-ACYLTRANSFERASE 3-RELATED"/>
    <property type="match status" value="1"/>
</dbReference>
<feature type="transmembrane region" description="Helical" evidence="8">
    <location>
        <begin position="296"/>
        <end position="313"/>
    </location>
</feature>
<organism evidence="11">
    <name type="scientific">Dissoconium aciculare CBS 342.82</name>
    <dbReference type="NCBI Taxonomy" id="1314786"/>
    <lineage>
        <taxon>Eukaryota</taxon>
        <taxon>Fungi</taxon>
        <taxon>Dikarya</taxon>
        <taxon>Ascomycota</taxon>
        <taxon>Pezizomycotina</taxon>
        <taxon>Dothideomycetes</taxon>
        <taxon>Dothideomycetidae</taxon>
        <taxon>Mycosphaerellales</taxon>
        <taxon>Dissoconiaceae</taxon>
        <taxon>Dissoconium</taxon>
    </lineage>
</organism>
<keyword evidence="4 8" id="KW-0812">Transmembrane</keyword>
<dbReference type="GeneID" id="54362658"/>
<dbReference type="GO" id="GO:0006629">
    <property type="term" value="P:lipid metabolic process"/>
    <property type="evidence" value="ECO:0007669"/>
    <property type="project" value="InterPro"/>
</dbReference>
<dbReference type="OrthoDB" id="2796277at2759"/>
<accession>A0A6J3M5Y3</accession>
<comment type="similarity">
    <text evidence="2">Belongs to the wax synthase family.</text>
</comment>
<feature type="transmembrane region" description="Helical" evidence="8">
    <location>
        <begin position="347"/>
        <end position="372"/>
    </location>
</feature>
<evidence type="ECO:0000259" key="9">
    <source>
        <dbReference type="Pfam" id="PF13813"/>
    </source>
</evidence>
<dbReference type="RefSeq" id="XP_033459975.1">
    <property type="nucleotide sequence ID" value="XM_033604858.1"/>
</dbReference>
<evidence type="ECO:0000256" key="4">
    <source>
        <dbReference type="ARBA" id="ARBA00022692"/>
    </source>
</evidence>
<feature type="transmembrane region" description="Helical" evidence="8">
    <location>
        <begin position="86"/>
        <end position="108"/>
    </location>
</feature>
<evidence type="ECO:0000256" key="5">
    <source>
        <dbReference type="ARBA" id="ARBA00022989"/>
    </source>
</evidence>
<name>A0A6J3M5Y3_9PEZI</name>
<evidence type="ECO:0000256" key="8">
    <source>
        <dbReference type="SAM" id="Phobius"/>
    </source>
</evidence>
<evidence type="ECO:0000256" key="2">
    <source>
        <dbReference type="ARBA" id="ARBA00007282"/>
    </source>
</evidence>
<dbReference type="AlphaFoldDB" id="A0A6J3M5Y3"/>
<dbReference type="GO" id="GO:0008374">
    <property type="term" value="F:O-acyltransferase activity"/>
    <property type="evidence" value="ECO:0007669"/>
    <property type="project" value="InterPro"/>
</dbReference>
<comment type="subcellular location">
    <subcellularLocation>
        <location evidence="1">Membrane</location>
        <topology evidence="1">Multi-pass membrane protein</topology>
    </subcellularLocation>
</comment>